<keyword evidence="3" id="KW-0378">Hydrolase</keyword>
<dbReference type="InterPro" id="IPR052512">
    <property type="entry name" value="4CMD/NDH-1_regulator"/>
</dbReference>
<name>A0ABS2TJ51_9ACTN</name>
<dbReference type="RefSeq" id="WP_205355220.1">
    <property type="nucleotide sequence ID" value="NZ_JADKYB010000001.1"/>
</dbReference>
<accession>A0ABS2TJ51</accession>
<dbReference type="InterPro" id="IPR003779">
    <property type="entry name" value="CMD-like"/>
</dbReference>
<evidence type="ECO:0000313" key="4">
    <source>
        <dbReference type="Proteomes" id="UP000749040"/>
    </source>
</evidence>
<protein>
    <submittedName>
        <fullName evidence="3">Alpha/beta fold hydrolase</fullName>
    </submittedName>
</protein>
<feature type="domain" description="Carboxymuconolactone decarboxylase-like" evidence="2">
    <location>
        <begin position="301"/>
        <end position="382"/>
    </location>
</feature>
<dbReference type="PANTHER" id="PTHR33570:SF2">
    <property type="entry name" value="CARBOXYMUCONOLACTONE DECARBOXYLASE-LIKE DOMAIN-CONTAINING PROTEIN"/>
    <property type="match status" value="1"/>
</dbReference>
<dbReference type="InterPro" id="IPR029058">
    <property type="entry name" value="AB_hydrolase_fold"/>
</dbReference>
<dbReference type="InterPro" id="IPR000073">
    <property type="entry name" value="AB_hydrolase_1"/>
</dbReference>
<evidence type="ECO:0000259" key="2">
    <source>
        <dbReference type="Pfam" id="PF02627"/>
    </source>
</evidence>
<dbReference type="PANTHER" id="PTHR33570">
    <property type="entry name" value="4-CARBOXYMUCONOLACTONE DECARBOXYLASE FAMILY PROTEIN"/>
    <property type="match status" value="1"/>
</dbReference>
<sequence length="398" mass="41112">MTDLLNHVVAGPAAAPIVVLGPSLGTSVRVWEAQAAVLAEEFRMVRWDLPGHGGSSADLLPAGGGVADLGRLVLAVADVVGAERFAHVGVSLGGAVGAWLAAHHPDRITALGLVCSSADFGPPGPWRERAAAVRAGGMAQLAERAPGRWFSAGHATAGRLPAGAAGLLADHRGADPEAYARCCELLADLDLRGDLPRITAPTLVLAGREDRATAPPHSRALADAVPDAQLLELPHAAHLAPVERPAEVTAAVRRHLRVVLGTTDAPHVPDHAAGLRIRREVLGDAHVDRALAGANAFTAGFQDLITRYAWGGSWARGTFDRRTLSCMTLTALVAGGHTEELALHVRAAVTNGLTPQEIAEVLLHAAVYCGVPAANSAFAVADRVLRDLFPEGGPGNAG</sequence>
<comment type="caution">
    <text evidence="3">The sequence shown here is derived from an EMBL/GenBank/DDBJ whole genome shotgun (WGS) entry which is preliminary data.</text>
</comment>
<dbReference type="InterPro" id="IPR029032">
    <property type="entry name" value="AhpD-like"/>
</dbReference>
<gene>
    <name evidence="3" type="ORF">ITX44_02265</name>
</gene>
<evidence type="ECO:0000313" key="3">
    <source>
        <dbReference type="EMBL" id="MBM9503369.1"/>
    </source>
</evidence>
<reference evidence="3 4" key="1">
    <citation type="submission" date="2021-01" db="EMBL/GenBank/DDBJ databases">
        <title>Streptomyces acididurans sp. nov., isolated from a peat swamp forest soil.</title>
        <authorList>
            <person name="Chantavorakit T."/>
            <person name="Duangmal K."/>
        </authorList>
    </citation>
    <scope>NUCLEOTIDE SEQUENCE [LARGE SCALE GENOMIC DNA]</scope>
    <source>
        <strain evidence="3 4">KK5PA1</strain>
    </source>
</reference>
<dbReference type="GO" id="GO:0016787">
    <property type="term" value="F:hydrolase activity"/>
    <property type="evidence" value="ECO:0007669"/>
    <property type="project" value="UniProtKB-KW"/>
</dbReference>
<dbReference type="Gene3D" id="1.20.1290.10">
    <property type="entry name" value="AhpD-like"/>
    <property type="match status" value="1"/>
</dbReference>
<dbReference type="Pfam" id="PF02627">
    <property type="entry name" value="CMD"/>
    <property type="match status" value="1"/>
</dbReference>
<dbReference type="Pfam" id="PF00561">
    <property type="entry name" value="Abhydrolase_1"/>
    <property type="match status" value="1"/>
</dbReference>
<evidence type="ECO:0000259" key="1">
    <source>
        <dbReference type="Pfam" id="PF00561"/>
    </source>
</evidence>
<feature type="domain" description="AB hydrolase-1" evidence="1">
    <location>
        <begin position="16"/>
        <end position="142"/>
    </location>
</feature>
<keyword evidence="4" id="KW-1185">Reference proteome</keyword>
<dbReference type="Proteomes" id="UP000749040">
    <property type="component" value="Unassembled WGS sequence"/>
</dbReference>
<organism evidence="3 4">
    <name type="scientific">Actinacidiphila acididurans</name>
    <dbReference type="NCBI Taxonomy" id="2784346"/>
    <lineage>
        <taxon>Bacteria</taxon>
        <taxon>Bacillati</taxon>
        <taxon>Actinomycetota</taxon>
        <taxon>Actinomycetes</taxon>
        <taxon>Kitasatosporales</taxon>
        <taxon>Streptomycetaceae</taxon>
        <taxon>Actinacidiphila</taxon>
    </lineage>
</organism>
<dbReference type="EMBL" id="JADKYB010000001">
    <property type="protein sequence ID" value="MBM9503369.1"/>
    <property type="molecule type" value="Genomic_DNA"/>
</dbReference>
<dbReference type="Gene3D" id="3.40.50.1820">
    <property type="entry name" value="alpha/beta hydrolase"/>
    <property type="match status" value="1"/>
</dbReference>
<dbReference type="SUPFAM" id="SSF53474">
    <property type="entry name" value="alpha/beta-Hydrolases"/>
    <property type="match status" value="1"/>
</dbReference>
<dbReference type="PRINTS" id="PR00111">
    <property type="entry name" value="ABHYDROLASE"/>
</dbReference>
<proteinExistence type="predicted"/>
<dbReference type="SUPFAM" id="SSF69118">
    <property type="entry name" value="AhpD-like"/>
    <property type="match status" value="1"/>
</dbReference>